<dbReference type="GO" id="GO:0005743">
    <property type="term" value="C:mitochondrial inner membrane"/>
    <property type="evidence" value="ECO:0007669"/>
    <property type="project" value="UniProtKB-SubCell"/>
</dbReference>
<evidence type="ECO:0000313" key="16">
    <source>
        <dbReference type="Proteomes" id="UP001370758"/>
    </source>
</evidence>
<keyword evidence="6" id="KW-0677">Repeat</keyword>
<keyword evidence="4 12" id="KW-0813">Transport</keyword>
<organism evidence="15 16">
    <name type="scientific">Arthrobotrys musiformis</name>
    <dbReference type="NCBI Taxonomy" id="47236"/>
    <lineage>
        <taxon>Eukaryota</taxon>
        <taxon>Fungi</taxon>
        <taxon>Dikarya</taxon>
        <taxon>Ascomycota</taxon>
        <taxon>Pezizomycotina</taxon>
        <taxon>Orbiliomycetes</taxon>
        <taxon>Orbiliales</taxon>
        <taxon>Orbiliaceae</taxon>
        <taxon>Arthrobotrys</taxon>
    </lineage>
</organism>
<evidence type="ECO:0000256" key="5">
    <source>
        <dbReference type="ARBA" id="ARBA00022692"/>
    </source>
</evidence>
<evidence type="ECO:0000256" key="9">
    <source>
        <dbReference type="ARBA" id="ARBA00023128"/>
    </source>
</evidence>
<feature type="region of interest" description="Disordered" evidence="13">
    <location>
        <begin position="1"/>
        <end position="36"/>
    </location>
</feature>
<keyword evidence="9" id="KW-0496">Mitochondrion</keyword>
<evidence type="ECO:0000256" key="6">
    <source>
        <dbReference type="ARBA" id="ARBA00022737"/>
    </source>
</evidence>
<comment type="function">
    <text evidence="1">Mitochondrial transporter that mediates uptake of thiamine pyrophosphate (ThPP) into mitochondria.</text>
</comment>
<evidence type="ECO:0000256" key="8">
    <source>
        <dbReference type="ARBA" id="ARBA00022989"/>
    </source>
</evidence>
<dbReference type="EMBL" id="JAVHJL010000007">
    <property type="protein sequence ID" value="KAK6499827.1"/>
    <property type="molecule type" value="Genomic_DNA"/>
</dbReference>
<comment type="subcellular location">
    <subcellularLocation>
        <location evidence="2">Mitochondrion inner membrane</location>
        <topology evidence="2">Multi-pass membrane protein</topology>
    </subcellularLocation>
</comment>
<evidence type="ECO:0000256" key="1">
    <source>
        <dbReference type="ARBA" id="ARBA00002238"/>
    </source>
</evidence>
<evidence type="ECO:0000256" key="4">
    <source>
        <dbReference type="ARBA" id="ARBA00022448"/>
    </source>
</evidence>
<evidence type="ECO:0000256" key="10">
    <source>
        <dbReference type="ARBA" id="ARBA00023136"/>
    </source>
</evidence>
<reference evidence="15 16" key="1">
    <citation type="submission" date="2023-08" db="EMBL/GenBank/DDBJ databases">
        <authorList>
            <person name="Palmer J.M."/>
        </authorList>
    </citation>
    <scope>NUCLEOTIDE SEQUENCE [LARGE SCALE GENOMIC DNA]</scope>
    <source>
        <strain evidence="15 16">TWF481</strain>
    </source>
</reference>
<gene>
    <name evidence="15" type="ORF">TWF481_010185</name>
</gene>
<keyword evidence="8 14" id="KW-1133">Transmembrane helix</keyword>
<evidence type="ECO:0000256" key="12">
    <source>
        <dbReference type="RuleBase" id="RU000488"/>
    </source>
</evidence>
<name>A0AAV9W5Z5_9PEZI</name>
<protein>
    <recommendedName>
        <fullName evidence="3">Mitochondrial thiamine pyrophosphate carrier 1</fullName>
    </recommendedName>
</protein>
<evidence type="ECO:0000256" key="11">
    <source>
        <dbReference type="PROSITE-ProRule" id="PRU00282"/>
    </source>
</evidence>
<dbReference type="PANTHER" id="PTHR24089">
    <property type="entry name" value="SOLUTE CARRIER FAMILY 25"/>
    <property type="match status" value="1"/>
</dbReference>
<dbReference type="SUPFAM" id="SSF103506">
    <property type="entry name" value="Mitochondrial carrier"/>
    <property type="match status" value="1"/>
</dbReference>
<dbReference type="Pfam" id="PF00153">
    <property type="entry name" value="Mito_carr"/>
    <property type="match status" value="3"/>
</dbReference>
<dbReference type="Proteomes" id="UP001370758">
    <property type="component" value="Unassembled WGS sequence"/>
</dbReference>
<evidence type="ECO:0000256" key="14">
    <source>
        <dbReference type="SAM" id="Phobius"/>
    </source>
</evidence>
<dbReference type="GO" id="GO:0055085">
    <property type="term" value="P:transmembrane transport"/>
    <property type="evidence" value="ECO:0007669"/>
    <property type="project" value="InterPro"/>
</dbReference>
<dbReference type="InterPro" id="IPR018108">
    <property type="entry name" value="MCP_transmembrane"/>
</dbReference>
<keyword evidence="7" id="KW-0999">Mitochondrion inner membrane</keyword>
<keyword evidence="5 11" id="KW-0812">Transmembrane</keyword>
<dbReference type="Gene3D" id="1.50.40.10">
    <property type="entry name" value="Mitochondrial carrier domain"/>
    <property type="match status" value="1"/>
</dbReference>
<proteinExistence type="inferred from homology"/>
<evidence type="ECO:0000256" key="13">
    <source>
        <dbReference type="SAM" id="MobiDB-lite"/>
    </source>
</evidence>
<dbReference type="InterPro" id="IPR002067">
    <property type="entry name" value="MCP"/>
</dbReference>
<keyword evidence="10 11" id="KW-0472">Membrane</keyword>
<comment type="similarity">
    <text evidence="12">Belongs to the mitochondrial carrier (TC 2.A.29) family.</text>
</comment>
<comment type="caution">
    <text evidence="15">The sequence shown here is derived from an EMBL/GenBank/DDBJ whole genome shotgun (WGS) entry which is preliminary data.</text>
</comment>
<keyword evidence="16" id="KW-1185">Reference proteome</keyword>
<dbReference type="AlphaFoldDB" id="A0AAV9W5Z5"/>
<evidence type="ECO:0000256" key="7">
    <source>
        <dbReference type="ARBA" id="ARBA00022792"/>
    </source>
</evidence>
<dbReference type="InterPro" id="IPR023395">
    <property type="entry name" value="MCP_dom_sf"/>
</dbReference>
<dbReference type="PROSITE" id="PS50920">
    <property type="entry name" value="SOLCAR"/>
    <property type="match status" value="3"/>
</dbReference>
<evidence type="ECO:0000313" key="15">
    <source>
        <dbReference type="EMBL" id="KAK6499827.1"/>
    </source>
</evidence>
<feature type="transmembrane region" description="Helical" evidence="14">
    <location>
        <begin position="366"/>
        <end position="389"/>
    </location>
</feature>
<evidence type="ECO:0000256" key="2">
    <source>
        <dbReference type="ARBA" id="ARBA00004448"/>
    </source>
</evidence>
<evidence type="ECO:0000256" key="3">
    <source>
        <dbReference type="ARBA" id="ARBA00021935"/>
    </source>
</evidence>
<sequence length="398" mass="43954">MNVSMPQSHDGPPLLSPLKPEKDTAKNAPTPAPRRKEQSLDFLIRSGLAGGVAGCTAKTLIAPLDRVKILFQTSSPQFQKYTGSWFGFGNAVRNIYHQDGFIGLFRGHSMTLVRVFPYAAIKFLAYEQYRAILISSKEHETVVRRLLSGSLAGVTSVFFTYPLELTRVRLAYETKKNYKTSITTIFRQIYQEPPPSRRPFSSLPQSSNPAFNIARSAATTASDASAATYDALPHQVRSPLSGIANFYRGFFPTILGILPYAGCSFLAHDLMGDLLRSPQFEKYCVRPNTGISLDNKEPYSHSQRSKLTTPAQLFAGGVAGLVGQTASYPLEIIRRRMQVGGAVGDGRAFNVAETAKIIFRERGFRGFYIGLSIGFVKIVPMTATSFLVWERSKSWLGI</sequence>
<feature type="repeat" description="Solcar" evidence="11">
    <location>
        <begin position="307"/>
        <end position="395"/>
    </location>
</feature>
<accession>A0AAV9W5Z5</accession>
<feature type="repeat" description="Solcar" evidence="11">
    <location>
        <begin position="41"/>
        <end position="132"/>
    </location>
</feature>
<feature type="repeat" description="Solcar" evidence="11">
    <location>
        <begin position="140"/>
        <end position="274"/>
    </location>
</feature>
<dbReference type="PRINTS" id="PR00926">
    <property type="entry name" value="MITOCARRIER"/>
</dbReference>